<evidence type="ECO:0000313" key="7">
    <source>
        <dbReference type="Proteomes" id="UP000249590"/>
    </source>
</evidence>
<dbReference type="PANTHER" id="PTHR11808:SF86">
    <property type="entry name" value="METHIONINE GAMMA-LYASE"/>
    <property type="match status" value="1"/>
</dbReference>
<evidence type="ECO:0000256" key="1">
    <source>
        <dbReference type="ARBA" id="ARBA00001933"/>
    </source>
</evidence>
<dbReference type="FunFam" id="3.40.640.10:FF:000046">
    <property type="entry name" value="Cystathionine gamma-lyase"/>
    <property type="match status" value="1"/>
</dbReference>
<evidence type="ECO:0000256" key="3">
    <source>
        <dbReference type="PIRSR" id="PIRSR001434-2"/>
    </source>
</evidence>
<name>A0A8B2NPJ5_9HYPH</name>
<dbReference type="Gene3D" id="3.40.640.10">
    <property type="entry name" value="Type I PLP-dependent aspartate aminotransferase-like (Major domain)"/>
    <property type="match status" value="1"/>
</dbReference>
<proteinExistence type="inferred from homology"/>
<dbReference type="InterPro" id="IPR000277">
    <property type="entry name" value="Cys/Met-Metab_PyrdxlP-dep_enz"/>
</dbReference>
<dbReference type="Pfam" id="PF01053">
    <property type="entry name" value="Cys_Met_Meta_PP"/>
    <property type="match status" value="1"/>
</dbReference>
<organism evidence="6 7">
    <name type="scientific">Acuticoccus sediminis</name>
    <dbReference type="NCBI Taxonomy" id="2184697"/>
    <lineage>
        <taxon>Bacteria</taxon>
        <taxon>Pseudomonadati</taxon>
        <taxon>Pseudomonadota</taxon>
        <taxon>Alphaproteobacteria</taxon>
        <taxon>Hyphomicrobiales</taxon>
        <taxon>Amorphaceae</taxon>
        <taxon>Acuticoccus</taxon>
    </lineage>
</organism>
<evidence type="ECO:0000256" key="5">
    <source>
        <dbReference type="SAM" id="MobiDB-lite"/>
    </source>
</evidence>
<dbReference type="Gene3D" id="3.90.1150.10">
    <property type="entry name" value="Aspartate Aminotransferase, domain 1"/>
    <property type="match status" value="1"/>
</dbReference>
<dbReference type="SUPFAM" id="SSF53383">
    <property type="entry name" value="PLP-dependent transferases"/>
    <property type="match status" value="1"/>
</dbReference>
<dbReference type="NCBIfam" id="NF005455">
    <property type="entry name" value="PRK07049.1"/>
    <property type="match status" value="1"/>
</dbReference>
<evidence type="ECO:0000313" key="6">
    <source>
        <dbReference type="EMBL" id="RAI00189.1"/>
    </source>
</evidence>
<dbReference type="OrthoDB" id="9790858at2"/>
<accession>A0A8B2NPJ5</accession>
<keyword evidence="7" id="KW-1185">Reference proteome</keyword>
<dbReference type="InterPro" id="IPR015421">
    <property type="entry name" value="PyrdxlP-dep_Trfase_major"/>
</dbReference>
<gene>
    <name evidence="6" type="ORF">DLJ53_20995</name>
</gene>
<dbReference type="GO" id="GO:0030170">
    <property type="term" value="F:pyridoxal phosphate binding"/>
    <property type="evidence" value="ECO:0007669"/>
    <property type="project" value="InterPro"/>
</dbReference>
<dbReference type="PANTHER" id="PTHR11808">
    <property type="entry name" value="TRANS-SULFURATION ENZYME FAMILY MEMBER"/>
    <property type="match status" value="1"/>
</dbReference>
<reference evidence="6 7" key="1">
    <citation type="submission" date="2018-05" db="EMBL/GenBank/DDBJ databases">
        <title>Acuticoccus sediminis sp. nov., isolated from deep-sea sediment of Indian Ocean.</title>
        <authorList>
            <person name="Liu X."/>
            <person name="Lai Q."/>
            <person name="Du Y."/>
            <person name="Sun F."/>
            <person name="Zhang X."/>
            <person name="Wang S."/>
            <person name="Shao Z."/>
        </authorList>
    </citation>
    <scope>NUCLEOTIDE SEQUENCE [LARGE SCALE GENOMIC DNA]</scope>
    <source>
        <strain evidence="6 7">PTG4-2</strain>
    </source>
</reference>
<feature type="region of interest" description="Disordered" evidence="5">
    <location>
        <begin position="1"/>
        <end position="20"/>
    </location>
</feature>
<dbReference type="EMBL" id="QHHQ01000004">
    <property type="protein sequence ID" value="RAI00189.1"/>
    <property type="molecule type" value="Genomic_DNA"/>
</dbReference>
<protein>
    <submittedName>
        <fullName evidence="6">Cystathionine gamma-synthase family protein</fullName>
    </submittedName>
</protein>
<evidence type="ECO:0000256" key="2">
    <source>
        <dbReference type="ARBA" id="ARBA00022898"/>
    </source>
</evidence>
<dbReference type="InterPro" id="IPR015424">
    <property type="entry name" value="PyrdxlP-dep_Trfase"/>
</dbReference>
<comment type="similarity">
    <text evidence="4">Belongs to the trans-sulfuration enzymes family.</text>
</comment>
<comment type="caution">
    <text evidence="6">The sequence shown here is derived from an EMBL/GenBank/DDBJ whole genome shotgun (WGS) entry which is preliminary data.</text>
</comment>
<dbReference type="Proteomes" id="UP000249590">
    <property type="component" value="Unassembled WGS sequence"/>
</dbReference>
<dbReference type="GO" id="GO:0019346">
    <property type="term" value="P:transsulfuration"/>
    <property type="evidence" value="ECO:0007669"/>
    <property type="project" value="InterPro"/>
</dbReference>
<dbReference type="PIRSF" id="PIRSF001434">
    <property type="entry name" value="CGS"/>
    <property type="match status" value="1"/>
</dbReference>
<comment type="cofactor">
    <cofactor evidence="1 4">
        <name>pyridoxal 5'-phosphate</name>
        <dbReference type="ChEBI" id="CHEBI:597326"/>
    </cofactor>
</comment>
<evidence type="ECO:0000256" key="4">
    <source>
        <dbReference type="RuleBase" id="RU362118"/>
    </source>
</evidence>
<sequence length="421" mass="44155">MTERPERPAGPQPHHPETMAVGHGYDAAAAFGAIKPPIVLTSTFTYPTAGAAKEAHRTFFETASPDEAEYIYARLDHPNLRMVQERFAALDGAEACAAFSSGMAAISATLLATVRPGDTVVHTAPLYGGTLGLLTGLLAGLGVRSFAIPDALSPASIAETMGVAVTKGRLSVVLVESPANPTAGLADIRAVVGAANALGRSDHRPLVLVDNTFLGPFGQRPLEEGADLSVTSLTKYAGGHSDLLGGAVTGSAAAVVPVRRLRTSLGTHLDPFSCWMMLRSLETLPLRAERTARNAATVAAFLRDHPKVRDVTYLGFLPEGSAARAVFERQCRSAGSTFSFRIAGGEREAFAMLDRLRVIRMAVSLGGTETLICHSATTTHYSVAPEVRAAVGVDDSALRISIGIEHPDDLVADLDQALAAV</sequence>
<dbReference type="GO" id="GO:0005737">
    <property type="term" value="C:cytoplasm"/>
    <property type="evidence" value="ECO:0007669"/>
    <property type="project" value="TreeGrafter"/>
</dbReference>
<dbReference type="AlphaFoldDB" id="A0A8B2NPJ5"/>
<dbReference type="GO" id="GO:0016846">
    <property type="term" value="F:carbon-sulfur lyase activity"/>
    <property type="evidence" value="ECO:0007669"/>
    <property type="project" value="TreeGrafter"/>
</dbReference>
<dbReference type="InterPro" id="IPR015422">
    <property type="entry name" value="PyrdxlP-dep_Trfase_small"/>
</dbReference>
<dbReference type="RefSeq" id="WP_111348843.1">
    <property type="nucleotide sequence ID" value="NZ_JAIWKD010000007.1"/>
</dbReference>
<feature type="modified residue" description="N6-(pyridoxal phosphate)lysine" evidence="3">
    <location>
        <position position="235"/>
    </location>
</feature>
<keyword evidence="2 3" id="KW-0663">Pyridoxal phosphate</keyword>